<accession>A0A841MIY1</accession>
<feature type="transmembrane region" description="Helical" evidence="1">
    <location>
        <begin position="49"/>
        <end position="71"/>
    </location>
</feature>
<keyword evidence="4" id="KW-1185">Reference proteome</keyword>
<gene>
    <name evidence="3" type="ORF">FHS59_003895</name>
</gene>
<name>A0A841MIY1_9BACT</name>
<protein>
    <recommendedName>
        <fullName evidence="5">DUF4235 domain-containing protein</fullName>
    </recommendedName>
</protein>
<keyword evidence="1" id="KW-0812">Transmembrane</keyword>
<dbReference type="EMBL" id="JACIJO010000003">
    <property type="protein sequence ID" value="MBB6328252.1"/>
    <property type="molecule type" value="Genomic_DNA"/>
</dbReference>
<dbReference type="Proteomes" id="UP000588604">
    <property type="component" value="Unassembled WGS sequence"/>
</dbReference>
<keyword evidence="1" id="KW-1133">Transmembrane helix</keyword>
<evidence type="ECO:0008006" key="5">
    <source>
        <dbReference type="Google" id="ProtNLM"/>
    </source>
</evidence>
<feature type="signal peptide" evidence="2">
    <location>
        <begin position="1"/>
        <end position="25"/>
    </location>
</feature>
<sequence>MKLSKNKFQILSALLSLGVAALAKAAVDNRYEAITGKPAPKNPETAEASIGNVILYTAISAAIGITAKLVVRKYFTKQWKKVDGEVPKHLN</sequence>
<keyword evidence="2" id="KW-0732">Signal</keyword>
<comment type="caution">
    <text evidence="3">The sequence shown here is derived from an EMBL/GenBank/DDBJ whole genome shotgun (WGS) entry which is preliminary data.</text>
</comment>
<evidence type="ECO:0000313" key="4">
    <source>
        <dbReference type="Proteomes" id="UP000588604"/>
    </source>
</evidence>
<dbReference type="InterPro" id="IPR025329">
    <property type="entry name" value="DUF4235"/>
</dbReference>
<evidence type="ECO:0000313" key="3">
    <source>
        <dbReference type="EMBL" id="MBB6328252.1"/>
    </source>
</evidence>
<dbReference type="RefSeq" id="WP_184497052.1">
    <property type="nucleotide sequence ID" value="NZ_JACIJO010000003.1"/>
</dbReference>
<dbReference type="Pfam" id="PF14019">
    <property type="entry name" value="DUF4235"/>
    <property type="match status" value="1"/>
</dbReference>
<evidence type="ECO:0000256" key="1">
    <source>
        <dbReference type="SAM" id="Phobius"/>
    </source>
</evidence>
<feature type="chain" id="PRO_5032695225" description="DUF4235 domain-containing protein" evidence="2">
    <location>
        <begin position="26"/>
        <end position="91"/>
    </location>
</feature>
<reference evidence="3 4" key="1">
    <citation type="submission" date="2020-08" db="EMBL/GenBank/DDBJ databases">
        <title>Genomic Encyclopedia of Type Strains, Phase IV (KMG-IV): sequencing the most valuable type-strain genomes for metagenomic binning, comparative biology and taxonomic classification.</title>
        <authorList>
            <person name="Goeker M."/>
        </authorList>
    </citation>
    <scope>NUCLEOTIDE SEQUENCE [LARGE SCALE GENOMIC DNA]</scope>
    <source>
        <strain evidence="3 4">DSM 102044</strain>
    </source>
</reference>
<dbReference type="AlphaFoldDB" id="A0A841MIY1"/>
<evidence type="ECO:0000256" key="2">
    <source>
        <dbReference type="SAM" id="SignalP"/>
    </source>
</evidence>
<proteinExistence type="predicted"/>
<organism evidence="3 4">
    <name type="scientific">Algoriphagus iocasae</name>
    <dbReference type="NCBI Taxonomy" id="1836499"/>
    <lineage>
        <taxon>Bacteria</taxon>
        <taxon>Pseudomonadati</taxon>
        <taxon>Bacteroidota</taxon>
        <taxon>Cytophagia</taxon>
        <taxon>Cytophagales</taxon>
        <taxon>Cyclobacteriaceae</taxon>
        <taxon>Algoriphagus</taxon>
    </lineage>
</organism>
<keyword evidence="1" id="KW-0472">Membrane</keyword>